<feature type="transmembrane region" description="Helical" evidence="1">
    <location>
        <begin position="190"/>
        <end position="214"/>
    </location>
</feature>
<keyword evidence="1" id="KW-1133">Transmembrane helix</keyword>
<protein>
    <recommendedName>
        <fullName evidence="4">Serine-threonine/tyrosine-protein kinase catalytic domain-containing protein</fullName>
    </recommendedName>
</protein>
<evidence type="ECO:0000313" key="2">
    <source>
        <dbReference type="EMBL" id="ONK78241.1"/>
    </source>
</evidence>
<evidence type="ECO:0008006" key="4">
    <source>
        <dbReference type="Google" id="ProtNLM"/>
    </source>
</evidence>
<keyword evidence="3" id="KW-1185">Reference proteome</keyword>
<dbReference type="InterPro" id="IPR011009">
    <property type="entry name" value="Kinase-like_dom_sf"/>
</dbReference>
<dbReference type="EMBL" id="CM007382">
    <property type="protein sequence ID" value="ONK78241.1"/>
    <property type="molecule type" value="Genomic_DNA"/>
</dbReference>
<organism evidence="2 3">
    <name type="scientific">Asparagus officinalis</name>
    <name type="common">Garden asparagus</name>
    <dbReference type="NCBI Taxonomy" id="4686"/>
    <lineage>
        <taxon>Eukaryota</taxon>
        <taxon>Viridiplantae</taxon>
        <taxon>Streptophyta</taxon>
        <taxon>Embryophyta</taxon>
        <taxon>Tracheophyta</taxon>
        <taxon>Spermatophyta</taxon>
        <taxon>Magnoliopsida</taxon>
        <taxon>Liliopsida</taxon>
        <taxon>Asparagales</taxon>
        <taxon>Asparagaceae</taxon>
        <taxon>Asparagoideae</taxon>
        <taxon>Asparagus</taxon>
    </lineage>
</organism>
<accession>A0A5P1FNH7</accession>
<sequence>MPCLVHVCHGWDKGLVASLYSLGTGWFDGAKRGVHAVHEGIVERVFEVVRYISAKSMLVVTICLALCMRVMAGTRVLLLACTEYFMHGIVNEKTDVFAYGVLLLELITGRRVVDSSIQSLVIWNLQVFHRVGMDAFKASCLNMFAATWLFHVKVMLLAPEFIVPTWGAIRQKKFLVQFIKTPFTKVPAQSVSVFNVNLAMSLVVVFIEVSYKWFSRNFS</sequence>
<dbReference type="Proteomes" id="UP000243459">
    <property type="component" value="Chromosome 2"/>
</dbReference>
<dbReference type="InterPro" id="IPR046958">
    <property type="entry name" value="RBK1/2/STUNTED"/>
</dbReference>
<keyword evidence="1" id="KW-0472">Membrane</keyword>
<evidence type="ECO:0000313" key="3">
    <source>
        <dbReference type="Proteomes" id="UP000243459"/>
    </source>
</evidence>
<dbReference type="AlphaFoldDB" id="A0A5P1FNH7"/>
<name>A0A5P1FNH7_ASPOF</name>
<dbReference type="PANTHER" id="PTHR47987:SF7">
    <property type="entry name" value="PROTEIN KINASE SUPERFAMILY PROTEIN"/>
    <property type="match status" value="1"/>
</dbReference>
<dbReference type="PANTHER" id="PTHR47987">
    <property type="entry name" value="OS08G0249100 PROTEIN"/>
    <property type="match status" value="1"/>
</dbReference>
<dbReference type="Gramene" id="ONK78241">
    <property type="protein sequence ID" value="ONK78241"/>
    <property type="gene ID" value="A4U43_C02F16120"/>
</dbReference>
<dbReference type="Gene3D" id="1.10.510.10">
    <property type="entry name" value="Transferase(Phosphotransferase) domain 1"/>
    <property type="match status" value="1"/>
</dbReference>
<dbReference type="SUPFAM" id="SSF56112">
    <property type="entry name" value="Protein kinase-like (PK-like)"/>
    <property type="match status" value="1"/>
</dbReference>
<proteinExistence type="predicted"/>
<feature type="transmembrane region" description="Helical" evidence="1">
    <location>
        <begin position="57"/>
        <end position="78"/>
    </location>
</feature>
<evidence type="ECO:0000256" key="1">
    <source>
        <dbReference type="SAM" id="Phobius"/>
    </source>
</evidence>
<gene>
    <name evidence="2" type="ORF">A4U43_C02F16120</name>
</gene>
<keyword evidence="1" id="KW-0812">Transmembrane</keyword>
<reference evidence="3" key="1">
    <citation type="journal article" date="2017" name="Nat. Commun.">
        <title>The asparagus genome sheds light on the origin and evolution of a young Y chromosome.</title>
        <authorList>
            <person name="Harkess A."/>
            <person name="Zhou J."/>
            <person name="Xu C."/>
            <person name="Bowers J.E."/>
            <person name="Van der Hulst R."/>
            <person name="Ayyampalayam S."/>
            <person name="Mercati F."/>
            <person name="Riccardi P."/>
            <person name="McKain M.R."/>
            <person name="Kakrana A."/>
            <person name="Tang H."/>
            <person name="Ray J."/>
            <person name="Groenendijk J."/>
            <person name="Arikit S."/>
            <person name="Mathioni S.M."/>
            <person name="Nakano M."/>
            <person name="Shan H."/>
            <person name="Telgmann-Rauber A."/>
            <person name="Kanno A."/>
            <person name="Yue Z."/>
            <person name="Chen H."/>
            <person name="Li W."/>
            <person name="Chen Y."/>
            <person name="Xu X."/>
            <person name="Zhang Y."/>
            <person name="Luo S."/>
            <person name="Chen H."/>
            <person name="Gao J."/>
            <person name="Mao Z."/>
            <person name="Pires J.C."/>
            <person name="Luo M."/>
            <person name="Kudrna D."/>
            <person name="Wing R.A."/>
            <person name="Meyers B.C."/>
            <person name="Yi K."/>
            <person name="Kong H."/>
            <person name="Lavrijsen P."/>
            <person name="Sunseri F."/>
            <person name="Falavigna A."/>
            <person name="Ye Y."/>
            <person name="Leebens-Mack J.H."/>
            <person name="Chen G."/>
        </authorList>
    </citation>
    <scope>NUCLEOTIDE SEQUENCE [LARGE SCALE GENOMIC DNA]</scope>
    <source>
        <strain evidence="3">cv. DH0086</strain>
    </source>
</reference>
<feature type="transmembrane region" description="Helical" evidence="1">
    <location>
        <begin position="148"/>
        <end position="169"/>
    </location>
</feature>